<gene>
    <name evidence="3" type="ORF">R70211_07707</name>
</gene>
<keyword evidence="2" id="KW-0472">Membrane</keyword>
<organism evidence="3 4">
    <name type="scientific">Paraburkholderia domus</name>
    <dbReference type="NCBI Taxonomy" id="2793075"/>
    <lineage>
        <taxon>Bacteria</taxon>
        <taxon>Pseudomonadati</taxon>
        <taxon>Pseudomonadota</taxon>
        <taxon>Betaproteobacteria</taxon>
        <taxon>Burkholderiales</taxon>
        <taxon>Burkholderiaceae</taxon>
        <taxon>Paraburkholderia</taxon>
    </lineage>
</organism>
<name>A0A9N8NAC7_9BURK</name>
<keyword evidence="4" id="KW-1185">Reference proteome</keyword>
<evidence type="ECO:0000256" key="2">
    <source>
        <dbReference type="SAM" id="Phobius"/>
    </source>
</evidence>
<protein>
    <submittedName>
        <fullName evidence="3">Uncharacterized protein</fullName>
    </submittedName>
</protein>
<keyword evidence="2" id="KW-0812">Transmembrane</keyword>
<evidence type="ECO:0000313" key="3">
    <source>
        <dbReference type="EMBL" id="CAE6969652.1"/>
    </source>
</evidence>
<accession>A0A9N8NAC7</accession>
<evidence type="ECO:0000256" key="1">
    <source>
        <dbReference type="SAM" id="MobiDB-lite"/>
    </source>
</evidence>
<sequence>MNGTIFHEVTVKGNFALPQVALYLFSLLRAVTALATATEAALLGVPSKTSTTRRISTTTDAIVNMLCVGVGNASLARCLKRCADLVRHIASVIFLINTGVAALAIAAQPNFYPALMSGLAISGTIWVWIGLEPYRYSPAKQIVTTASCIQKKKQSPSSSRIRAAANTQRRRSKTRCASWVQPRTGPTNRAHRRP</sequence>
<dbReference type="AlphaFoldDB" id="A0A9N8NAC7"/>
<comment type="caution">
    <text evidence="3">The sequence shown here is derived from an EMBL/GenBank/DDBJ whole genome shotgun (WGS) entry which is preliminary data.</text>
</comment>
<dbReference type="Proteomes" id="UP000675121">
    <property type="component" value="Unassembled WGS sequence"/>
</dbReference>
<proteinExistence type="predicted"/>
<keyword evidence="2" id="KW-1133">Transmembrane helix</keyword>
<evidence type="ECO:0000313" key="4">
    <source>
        <dbReference type="Proteomes" id="UP000675121"/>
    </source>
</evidence>
<feature type="region of interest" description="Disordered" evidence="1">
    <location>
        <begin position="153"/>
        <end position="194"/>
    </location>
</feature>
<feature type="transmembrane region" description="Helical" evidence="2">
    <location>
        <begin position="20"/>
        <end position="45"/>
    </location>
</feature>
<feature type="transmembrane region" description="Helical" evidence="2">
    <location>
        <begin position="85"/>
        <end position="105"/>
    </location>
</feature>
<feature type="transmembrane region" description="Helical" evidence="2">
    <location>
        <begin position="111"/>
        <end position="131"/>
    </location>
</feature>
<reference evidence="3" key="1">
    <citation type="submission" date="2021-02" db="EMBL/GenBank/DDBJ databases">
        <authorList>
            <person name="Vanwijnsberghe S."/>
        </authorList>
    </citation>
    <scope>NUCLEOTIDE SEQUENCE</scope>
    <source>
        <strain evidence="3">R-70211</strain>
    </source>
</reference>
<dbReference type="EMBL" id="CAJNAS010000062">
    <property type="protein sequence ID" value="CAE6969652.1"/>
    <property type="molecule type" value="Genomic_DNA"/>
</dbReference>